<dbReference type="Gene3D" id="3.30.70.270">
    <property type="match status" value="1"/>
</dbReference>
<dbReference type="NCBIfam" id="TIGR00254">
    <property type="entry name" value="GGDEF"/>
    <property type="match status" value="1"/>
</dbReference>
<dbReference type="PANTHER" id="PTHR44757">
    <property type="entry name" value="DIGUANYLATE CYCLASE DGCP"/>
    <property type="match status" value="1"/>
</dbReference>
<reference evidence="4" key="1">
    <citation type="submission" date="2017-04" db="EMBL/GenBank/DDBJ databases">
        <authorList>
            <person name="Varghese N."/>
            <person name="Submissions S."/>
        </authorList>
    </citation>
    <scope>NUCLEOTIDE SEQUENCE [LARGE SCALE GENOMIC DNA]</scope>
    <source>
        <strain evidence="4">Ballard 720</strain>
    </source>
</reference>
<dbReference type="InterPro" id="IPR001633">
    <property type="entry name" value="EAL_dom"/>
</dbReference>
<dbReference type="InterPro" id="IPR000160">
    <property type="entry name" value="GGDEF_dom"/>
</dbReference>
<dbReference type="CDD" id="cd01948">
    <property type="entry name" value="EAL"/>
    <property type="match status" value="1"/>
</dbReference>
<dbReference type="SMART" id="SM00052">
    <property type="entry name" value="EAL"/>
    <property type="match status" value="1"/>
</dbReference>
<accession>A0A1X7GQF8</accession>
<evidence type="ECO:0000259" key="2">
    <source>
        <dbReference type="PROSITE" id="PS50887"/>
    </source>
</evidence>
<dbReference type="OrthoDB" id="9813903at2"/>
<dbReference type="Gene3D" id="3.20.20.450">
    <property type="entry name" value="EAL domain"/>
    <property type="match status" value="1"/>
</dbReference>
<organism evidence="3 4">
    <name type="scientific">Trinickia caryophylli</name>
    <name type="common">Paraburkholderia caryophylli</name>
    <dbReference type="NCBI Taxonomy" id="28094"/>
    <lineage>
        <taxon>Bacteria</taxon>
        <taxon>Pseudomonadati</taxon>
        <taxon>Pseudomonadota</taxon>
        <taxon>Betaproteobacteria</taxon>
        <taxon>Burkholderiales</taxon>
        <taxon>Burkholderiaceae</taxon>
        <taxon>Trinickia</taxon>
    </lineage>
</organism>
<dbReference type="SMART" id="SM00267">
    <property type="entry name" value="GGDEF"/>
    <property type="match status" value="1"/>
</dbReference>
<feature type="domain" description="EAL" evidence="1">
    <location>
        <begin position="241"/>
        <end position="495"/>
    </location>
</feature>
<protein>
    <submittedName>
        <fullName evidence="3">Diguanylate cyclase (GGDEF) domain-containing protein</fullName>
    </submittedName>
</protein>
<feature type="domain" description="GGDEF" evidence="2">
    <location>
        <begin position="99"/>
        <end position="232"/>
    </location>
</feature>
<dbReference type="EMBL" id="FXAH01000017">
    <property type="protein sequence ID" value="SMF73061.1"/>
    <property type="molecule type" value="Genomic_DNA"/>
</dbReference>
<dbReference type="STRING" id="28094.SAMN06295900_11768"/>
<sequence>MADFVSLALTALVAAGAGSAIGYGAGRRRRRTRAAAPEGDATRPVSAALTAGIARPGKAGAASQSVDVRGGDPLTRLPNRAIVNERLESALAEAQADGRRVGLLLIDLDKFKEINDARGHTSGDRVLCAVAAALLQCASSVGMLARLASDEFALVVVANADDPGLTVVAGRIAAVLSQGFDIDGHTIRLSASIGVARAPVDGGDAQALFRAADAALESAKRAGGNQFRFHDPVAARAIHERAELAKALHGALDRDEFALLFQPIVALPGGAIIGAEALLRWKHPQRGLIGPDEFVDLAEENGAIVPIGEWVLEQACRTVARWNARGGSMLRVSVNVSPRQFVSCDLVQSVQRALAVSGCEPQWLMLEITESLLLEDGSQVRAALEALAEMGVAAAIDDFGTGYCGLSYLGKFPVRALKIDRSFVRGLEGDTHKLALVSAIVSMAHAFSLDVVAEGVETRSEAELLAALGCGKAQGYLFGRPMPAEQFDLGLEPMAS</sequence>
<dbReference type="InterPro" id="IPR043128">
    <property type="entry name" value="Rev_trsase/Diguanyl_cyclase"/>
</dbReference>
<dbReference type="Pfam" id="PF00563">
    <property type="entry name" value="EAL"/>
    <property type="match status" value="1"/>
</dbReference>
<evidence type="ECO:0000259" key="1">
    <source>
        <dbReference type="PROSITE" id="PS50883"/>
    </source>
</evidence>
<dbReference type="PANTHER" id="PTHR44757:SF2">
    <property type="entry name" value="BIOFILM ARCHITECTURE MAINTENANCE PROTEIN MBAA"/>
    <property type="match status" value="1"/>
</dbReference>
<dbReference type="CDD" id="cd01949">
    <property type="entry name" value="GGDEF"/>
    <property type="match status" value="1"/>
</dbReference>
<dbReference type="InterPro" id="IPR052155">
    <property type="entry name" value="Biofilm_reg_signaling"/>
</dbReference>
<dbReference type="FunFam" id="3.20.20.450:FF:000001">
    <property type="entry name" value="Cyclic di-GMP phosphodiesterase yahA"/>
    <property type="match status" value="1"/>
</dbReference>
<gene>
    <name evidence="3" type="ORF">SAMN06295900_11768</name>
</gene>
<dbReference type="SUPFAM" id="SSF141868">
    <property type="entry name" value="EAL domain-like"/>
    <property type="match status" value="1"/>
</dbReference>
<keyword evidence="4" id="KW-1185">Reference proteome</keyword>
<name>A0A1X7GQF8_TRICW</name>
<dbReference type="PROSITE" id="PS50887">
    <property type="entry name" value="GGDEF"/>
    <property type="match status" value="1"/>
</dbReference>
<proteinExistence type="predicted"/>
<dbReference type="AlphaFoldDB" id="A0A1X7GQF8"/>
<evidence type="ECO:0000313" key="3">
    <source>
        <dbReference type="EMBL" id="SMF73061.1"/>
    </source>
</evidence>
<evidence type="ECO:0000313" key="4">
    <source>
        <dbReference type="Proteomes" id="UP000192911"/>
    </source>
</evidence>
<dbReference type="InterPro" id="IPR035919">
    <property type="entry name" value="EAL_sf"/>
</dbReference>
<dbReference type="SUPFAM" id="SSF55073">
    <property type="entry name" value="Nucleotide cyclase"/>
    <property type="match status" value="1"/>
</dbReference>
<dbReference type="RefSeq" id="WP_085229975.1">
    <property type="nucleotide sequence ID" value="NZ_BSQD01000015.1"/>
</dbReference>
<dbReference type="Proteomes" id="UP000192911">
    <property type="component" value="Unassembled WGS sequence"/>
</dbReference>
<dbReference type="Pfam" id="PF00990">
    <property type="entry name" value="GGDEF"/>
    <property type="match status" value="1"/>
</dbReference>
<dbReference type="PROSITE" id="PS50883">
    <property type="entry name" value="EAL"/>
    <property type="match status" value="1"/>
</dbReference>
<dbReference type="InterPro" id="IPR029787">
    <property type="entry name" value="Nucleotide_cyclase"/>
</dbReference>
<dbReference type="GeneID" id="95550078"/>